<keyword evidence="9" id="KW-0966">Cell projection</keyword>
<keyword evidence="6 7" id="KW-0998">Cell outer membrane</keyword>
<dbReference type="AlphaFoldDB" id="A0LC95"/>
<dbReference type="STRING" id="156889.Mmc1_3098"/>
<dbReference type="HAMAP" id="MF_00415">
    <property type="entry name" value="FlgH"/>
    <property type="match status" value="1"/>
</dbReference>
<evidence type="ECO:0000313" key="9">
    <source>
        <dbReference type="EMBL" id="ABK45588.1"/>
    </source>
</evidence>
<dbReference type="PROSITE" id="PS51257">
    <property type="entry name" value="PROKAR_LIPOPROTEIN"/>
    <property type="match status" value="1"/>
</dbReference>
<evidence type="ECO:0000256" key="3">
    <source>
        <dbReference type="ARBA" id="ARBA00022729"/>
    </source>
</evidence>
<feature type="region of interest" description="Disordered" evidence="8">
    <location>
        <begin position="121"/>
        <end position="141"/>
    </location>
</feature>
<evidence type="ECO:0000256" key="5">
    <source>
        <dbReference type="ARBA" id="ARBA00023143"/>
    </source>
</evidence>
<sequence length="232" mass="25000" precursor="true">MRMNVQTMVVGVLALGLLSGCGMTRSSQRPPAPQAIIQAQPAEMLNPNKGSLWNSGGRNTLFADAKARFVGDLITVNVSESSSAKKNAMTELKREADSEVALGGLFGLTEALQKGGLSKLVDSNSTTSNQNHKGEGTTSRDSTFTATITCQVTEVLSNGNLRIEGRRDITVNHENQFIILSGVIRPEDISNTNSVNSAQIADARIDYSGEGVLDDQQQPSWLQQFFTTFHII</sequence>
<protein>
    <recommendedName>
        <fullName evidence="7">Flagellar L-ring protein</fullName>
    </recommendedName>
    <alternativeName>
        <fullName evidence="7">Basal body L-ring protein</fullName>
    </alternativeName>
</protein>
<dbReference type="EMBL" id="CP000471">
    <property type="protein sequence ID" value="ABK45588.1"/>
    <property type="molecule type" value="Genomic_DNA"/>
</dbReference>
<keyword evidence="10" id="KW-1185">Reference proteome</keyword>
<keyword evidence="9" id="KW-0969">Cilium</keyword>
<dbReference type="KEGG" id="mgm:Mmc1_3098"/>
<evidence type="ECO:0000256" key="7">
    <source>
        <dbReference type="HAMAP-Rule" id="MF_00415"/>
    </source>
</evidence>
<keyword evidence="3 7" id="KW-0732">Signal</keyword>
<organism evidence="9 10">
    <name type="scientific">Magnetococcus marinus (strain ATCC BAA-1437 / JCM 17883 / MC-1)</name>
    <dbReference type="NCBI Taxonomy" id="156889"/>
    <lineage>
        <taxon>Bacteria</taxon>
        <taxon>Pseudomonadati</taxon>
        <taxon>Pseudomonadota</taxon>
        <taxon>Magnetococcia</taxon>
        <taxon>Magnetococcales</taxon>
        <taxon>Magnetococcaceae</taxon>
        <taxon>Magnetococcus</taxon>
    </lineage>
</organism>
<evidence type="ECO:0000256" key="4">
    <source>
        <dbReference type="ARBA" id="ARBA00023136"/>
    </source>
</evidence>
<evidence type="ECO:0000256" key="8">
    <source>
        <dbReference type="SAM" id="MobiDB-lite"/>
    </source>
</evidence>
<comment type="similarity">
    <text evidence="2 7">Belongs to the FlgH family.</text>
</comment>
<keyword evidence="5 7" id="KW-0975">Bacterial flagellum</keyword>
<proteinExistence type="inferred from homology"/>
<dbReference type="InterPro" id="IPR000527">
    <property type="entry name" value="Flag_Lring"/>
</dbReference>
<dbReference type="GO" id="GO:0009279">
    <property type="term" value="C:cell outer membrane"/>
    <property type="evidence" value="ECO:0007669"/>
    <property type="project" value="UniProtKB-SubCell"/>
</dbReference>
<comment type="subunit">
    <text evidence="7">The basal body constitutes a major portion of the flagellar organelle and consists of four rings (L,P,S, and M) mounted on a central rod.</text>
</comment>
<reference evidence="9 10" key="2">
    <citation type="journal article" date="2012" name="Int. J. Syst. Evol. Microbiol.">
        <title>Magnetococcus marinus gen. nov., sp. nov., a marine, magnetotactic bacterium that represents a novel lineage (Magnetococcaceae fam. nov.; Magnetococcales ord. nov.) at the base of the Alphaproteobacteria.</title>
        <authorList>
            <person name="Bazylinski D.A."/>
            <person name="Williams T.J."/>
            <person name="Lefevre C.T."/>
            <person name="Berg R.J."/>
            <person name="Zhang C.L."/>
            <person name="Bowser S.S."/>
            <person name="Dean A.J."/>
            <person name="Beveridge T.J."/>
        </authorList>
    </citation>
    <scope>NUCLEOTIDE SEQUENCE [LARGE SCALE GENOMIC DNA]</scope>
    <source>
        <strain evidence="10">ATCC BAA-1437 / JCM 17883 / MC-1</strain>
    </source>
</reference>
<dbReference type="RefSeq" id="WP_011714651.1">
    <property type="nucleotide sequence ID" value="NC_008576.1"/>
</dbReference>
<evidence type="ECO:0000256" key="1">
    <source>
        <dbReference type="ARBA" id="ARBA00002591"/>
    </source>
</evidence>
<accession>A0LC95</accession>
<evidence type="ECO:0000313" key="10">
    <source>
        <dbReference type="Proteomes" id="UP000002586"/>
    </source>
</evidence>
<dbReference type="Pfam" id="PF02107">
    <property type="entry name" value="FlgH"/>
    <property type="match status" value="1"/>
</dbReference>
<dbReference type="GO" id="GO:0071973">
    <property type="term" value="P:bacterial-type flagellum-dependent cell motility"/>
    <property type="evidence" value="ECO:0007669"/>
    <property type="project" value="InterPro"/>
</dbReference>
<comment type="subcellular location">
    <subcellularLocation>
        <location evidence="7">Cell outer membrane</location>
        <topology evidence="7">Lipid-anchor</topology>
    </subcellularLocation>
    <subcellularLocation>
        <location evidence="7">Bacterial flagellum basal body</location>
    </subcellularLocation>
</comment>
<reference evidence="10" key="1">
    <citation type="journal article" date="2009" name="Appl. Environ. Microbiol.">
        <title>Complete genome sequence of the chemolithoautotrophic marine magnetotactic coccus strain MC-1.</title>
        <authorList>
            <person name="Schubbe S."/>
            <person name="Williams T.J."/>
            <person name="Xie G."/>
            <person name="Kiss H.E."/>
            <person name="Brettin T.S."/>
            <person name="Martinez D."/>
            <person name="Ross C.A."/>
            <person name="Schuler D."/>
            <person name="Cox B.L."/>
            <person name="Nealson K.H."/>
            <person name="Bazylinski D.A."/>
        </authorList>
    </citation>
    <scope>NUCLEOTIDE SEQUENCE [LARGE SCALE GENOMIC DNA]</scope>
    <source>
        <strain evidence="10">ATCC BAA-1437 / JCM 17883 / MC-1</strain>
    </source>
</reference>
<dbReference type="HOGENOM" id="CLU_069313_1_2_5"/>
<dbReference type="PANTHER" id="PTHR34933">
    <property type="entry name" value="FLAGELLAR L-RING PROTEIN"/>
    <property type="match status" value="1"/>
</dbReference>
<dbReference type="Proteomes" id="UP000002586">
    <property type="component" value="Chromosome"/>
</dbReference>
<name>A0LC95_MAGMM</name>
<dbReference type="PANTHER" id="PTHR34933:SF1">
    <property type="entry name" value="FLAGELLAR L-RING PROTEIN"/>
    <property type="match status" value="1"/>
</dbReference>
<keyword evidence="4 7" id="KW-0472">Membrane</keyword>
<keyword evidence="9" id="KW-0282">Flagellum</keyword>
<dbReference type="PRINTS" id="PR01008">
    <property type="entry name" value="FLGLRINGFLGH"/>
</dbReference>
<evidence type="ECO:0000256" key="6">
    <source>
        <dbReference type="ARBA" id="ARBA00023237"/>
    </source>
</evidence>
<evidence type="ECO:0000256" key="2">
    <source>
        <dbReference type="ARBA" id="ARBA00006929"/>
    </source>
</evidence>
<dbReference type="eggNOG" id="COG2063">
    <property type="taxonomic scope" value="Bacteria"/>
</dbReference>
<dbReference type="GO" id="GO:0003774">
    <property type="term" value="F:cytoskeletal motor activity"/>
    <property type="evidence" value="ECO:0007669"/>
    <property type="project" value="InterPro"/>
</dbReference>
<dbReference type="OrthoDB" id="9789227at2"/>
<comment type="function">
    <text evidence="1 7">Assembles around the rod to form the L-ring and probably protects the motor/basal body from shearing forces during rotation.</text>
</comment>
<keyword evidence="7" id="KW-0449">Lipoprotein</keyword>
<gene>
    <name evidence="7" type="primary">flgH</name>
    <name evidence="9" type="ordered locus">Mmc1_3098</name>
</gene>
<dbReference type="GO" id="GO:0009427">
    <property type="term" value="C:bacterial-type flagellum basal body, distal rod, L ring"/>
    <property type="evidence" value="ECO:0007669"/>
    <property type="project" value="InterPro"/>
</dbReference>